<reference evidence="2 3" key="1">
    <citation type="submission" date="2024-09" db="EMBL/GenBank/DDBJ databases">
        <authorList>
            <person name="Sun Q."/>
            <person name="Mori K."/>
        </authorList>
    </citation>
    <scope>NUCLEOTIDE SEQUENCE [LARGE SCALE GENOMIC DNA]</scope>
    <source>
        <strain evidence="2 3">CECT 8365</strain>
    </source>
</reference>
<dbReference type="RefSeq" id="WP_278008933.1">
    <property type="nucleotide sequence ID" value="NZ_CP121112.1"/>
</dbReference>
<keyword evidence="3" id="KW-1185">Reference proteome</keyword>
<dbReference type="Proteomes" id="UP001589562">
    <property type="component" value="Unassembled WGS sequence"/>
</dbReference>
<gene>
    <name evidence="2" type="ORF">ACFFVK_16640</name>
</gene>
<evidence type="ECO:0000313" key="2">
    <source>
        <dbReference type="EMBL" id="MFB9110216.1"/>
    </source>
</evidence>
<sequence>MVEKNYDPDNDNCPEKDTIENLYLQKQSEKNKNIQTVEEFINDSPNGTSKKDNPNHTVSDYYEEKSNS</sequence>
<proteinExistence type="predicted"/>
<accession>A0ABV5HFJ9</accession>
<dbReference type="EMBL" id="JBHMFE010000022">
    <property type="protein sequence ID" value="MFB9110216.1"/>
    <property type="molecule type" value="Genomic_DNA"/>
</dbReference>
<comment type="caution">
    <text evidence="2">The sequence shown here is derived from an EMBL/GenBank/DDBJ whole genome shotgun (WGS) entry which is preliminary data.</text>
</comment>
<evidence type="ECO:0000313" key="3">
    <source>
        <dbReference type="Proteomes" id="UP001589562"/>
    </source>
</evidence>
<evidence type="ECO:0000256" key="1">
    <source>
        <dbReference type="SAM" id="MobiDB-lite"/>
    </source>
</evidence>
<organism evidence="2 3">
    <name type="scientific">Flavobacterium gyeonganense</name>
    <dbReference type="NCBI Taxonomy" id="1310418"/>
    <lineage>
        <taxon>Bacteria</taxon>
        <taxon>Pseudomonadati</taxon>
        <taxon>Bacteroidota</taxon>
        <taxon>Flavobacteriia</taxon>
        <taxon>Flavobacteriales</taxon>
        <taxon>Flavobacteriaceae</taxon>
        <taxon>Flavobacterium</taxon>
    </lineage>
</organism>
<protein>
    <submittedName>
        <fullName evidence="2">Uncharacterized protein</fullName>
    </submittedName>
</protein>
<feature type="region of interest" description="Disordered" evidence="1">
    <location>
        <begin position="40"/>
        <end position="68"/>
    </location>
</feature>
<name>A0ABV5HFJ9_9FLAO</name>